<keyword evidence="1" id="KW-0472">Membrane</keyword>
<dbReference type="Pfam" id="PF20414">
    <property type="entry name" value="DUF6698"/>
    <property type="match status" value="1"/>
</dbReference>
<keyword evidence="3" id="KW-1185">Reference proteome</keyword>
<dbReference type="HOGENOM" id="CLU_035918_7_0_1"/>
<proteinExistence type="predicted"/>
<keyword evidence="1" id="KW-1133">Transmembrane helix</keyword>
<name>A0A0C3DSY8_9AGAM</name>
<evidence type="ECO:0000313" key="3">
    <source>
        <dbReference type="Proteomes" id="UP000053989"/>
    </source>
</evidence>
<accession>A0A0C3DSY8</accession>
<organism evidence="2 3">
    <name type="scientific">Scleroderma citrinum Foug A</name>
    <dbReference type="NCBI Taxonomy" id="1036808"/>
    <lineage>
        <taxon>Eukaryota</taxon>
        <taxon>Fungi</taxon>
        <taxon>Dikarya</taxon>
        <taxon>Basidiomycota</taxon>
        <taxon>Agaricomycotina</taxon>
        <taxon>Agaricomycetes</taxon>
        <taxon>Agaricomycetidae</taxon>
        <taxon>Boletales</taxon>
        <taxon>Sclerodermatineae</taxon>
        <taxon>Sclerodermataceae</taxon>
        <taxon>Scleroderma</taxon>
    </lineage>
</organism>
<dbReference type="InterPro" id="IPR046521">
    <property type="entry name" value="DUF6698"/>
</dbReference>
<dbReference type="EMBL" id="KN822032">
    <property type="protein sequence ID" value="KIM63735.1"/>
    <property type="molecule type" value="Genomic_DNA"/>
</dbReference>
<evidence type="ECO:0000256" key="1">
    <source>
        <dbReference type="SAM" id="Phobius"/>
    </source>
</evidence>
<feature type="transmembrane region" description="Helical" evidence="1">
    <location>
        <begin position="85"/>
        <end position="106"/>
    </location>
</feature>
<protein>
    <submittedName>
        <fullName evidence="2">Uncharacterized protein</fullName>
    </submittedName>
</protein>
<feature type="non-terminal residue" evidence="2">
    <location>
        <position position="1"/>
    </location>
</feature>
<reference evidence="3" key="2">
    <citation type="submission" date="2015-01" db="EMBL/GenBank/DDBJ databases">
        <title>Evolutionary Origins and Diversification of the Mycorrhizal Mutualists.</title>
        <authorList>
            <consortium name="DOE Joint Genome Institute"/>
            <consortium name="Mycorrhizal Genomics Consortium"/>
            <person name="Kohler A."/>
            <person name="Kuo A."/>
            <person name="Nagy L.G."/>
            <person name="Floudas D."/>
            <person name="Copeland A."/>
            <person name="Barry K.W."/>
            <person name="Cichocki N."/>
            <person name="Veneault-Fourrey C."/>
            <person name="LaButti K."/>
            <person name="Lindquist E.A."/>
            <person name="Lipzen A."/>
            <person name="Lundell T."/>
            <person name="Morin E."/>
            <person name="Murat C."/>
            <person name="Riley R."/>
            <person name="Ohm R."/>
            <person name="Sun H."/>
            <person name="Tunlid A."/>
            <person name="Henrissat B."/>
            <person name="Grigoriev I.V."/>
            <person name="Hibbett D.S."/>
            <person name="Martin F."/>
        </authorList>
    </citation>
    <scope>NUCLEOTIDE SEQUENCE [LARGE SCALE GENOMIC DNA]</scope>
    <source>
        <strain evidence="3">Foug A</strain>
    </source>
</reference>
<dbReference type="STRING" id="1036808.A0A0C3DSY8"/>
<keyword evidence="1" id="KW-0812">Transmembrane</keyword>
<dbReference type="InParanoid" id="A0A0C3DSY8"/>
<reference evidence="2 3" key="1">
    <citation type="submission" date="2014-04" db="EMBL/GenBank/DDBJ databases">
        <authorList>
            <consortium name="DOE Joint Genome Institute"/>
            <person name="Kuo A."/>
            <person name="Kohler A."/>
            <person name="Nagy L.G."/>
            <person name="Floudas D."/>
            <person name="Copeland A."/>
            <person name="Barry K.W."/>
            <person name="Cichocki N."/>
            <person name="Veneault-Fourrey C."/>
            <person name="LaButti K."/>
            <person name="Lindquist E.A."/>
            <person name="Lipzen A."/>
            <person name="Lundell T."/>
            <person name="Morin E."/>
            <person name="Murat C."/>
            <person name="Sun H."/>
            <person name="Tunlid A."/>
            <person name="Henrissat B."/>
            <person name="Grigoriev I.V."/>
            <person name="Hibbett D.S."/>
            <person name="Martin F."/>
            <person name="Nordberg H.P."/>
            <person name="Cantor M.N."/>
            <person name="Hua S.X."/>
        </authorList>
    </citation>
    <scope>NUCLEOTIDE SEQUENCE [LARGE SCALE GENOMIC DNA]</scope>
    <source>
        <strain evidence="2 3">Foug A</strain>
    </source>
</reference>
<dbReference type="AlphaFoldDB" id="A0A0C3DSY8"/>
<evidence type="ECO:0000313" key="2">
    <source>
        <dbReference type="EMBL" id="KIM63735.1"/>
    </source>
</evidence>
<sequence length="151" mass="17551">PYFLYKNEQYDPEDPVKGLFKNVMLMQAFKHVFTSPSSVDSENVVSETDQEDCKPPLKCQKGSNEKCNQSHVAALLGMKSVSPHVIAYIAVQLCFALSICNCWCIINEDFDYQKFYSNIILFLEGVCTMQEKKEISNLLFWWNWCVFLFYL</sequence>
<gene>
    <name evidence="2" type="ORF">SCLCIDRAFT_116469</name>
</gene>
<dbReference type="OrthoDB" id="2662502at2759"/>
<dbReference type="Proteomes" id="UP000053989">
    <property type="component" value="Unassembled WGS sequence"/>
</dbReference>